<accession>A0ABY6HLJ2</accession>
<dbReference type="Gene3D" id="3.40.20.10">
    <property type="entry name" value="Severin"/>
    <property type="match status" value="1"/>
</dbReference>
<dbReference type="SUPFAM" id="SSF55753">
    <property type="entry name" value="Actin depolymerizing proteins"/>
    <property type="match status" value="1"/>
</dbReference>
<proteinExistence type="predicted"/>
<name>A0ABY6HLJ2_9ARCH</name>
<dbReference type="Proteomes" id="UP001208689">
    <property type="component" value="Chromosome"/>
</dbReference>
<evidence type="ECO:0008006" key="4">
    <source>
        <dbReference type="Google" id="ProtNLM"/>
    </source>
</evidence>
<feature type="compositionally biased region" description="Basic and acidic residues" evidence="1">
    <location>
        <begin position="318"/>
        <end position="327"/>
    </location>
</feature>
<dbReference type="InterPro" id="IPR029006">
    <property type="entry name" value="ADF-H/Gelsolin-like_dom_sf"/>
</dbReference>
<organism evidence="2 3">
    <name type="scientific">Candidatus Lokiarchaeum ossiferum</name>
    <dbReference type="NCBI Taxonomy" id="2951803"/>
    <lineage>
        <taxon>Archaea</taxon>
        <taxon>Promethearchaeati</taxon>
        <taxon>Promethearchaeota</taxon>
        <taxon>Promethearchaeia</taxon>
        <taxon>Promethearchaeales</taxon>
        <taxon>Promethearchaeaceae</taxon>
        <taxon>Candidatus Lokiarchaeum</taxon>
    </lineage>
</organism>
<sequence>MAIDEDYKDFRCYQLTDDGEREELDVELKDAEKLFNSEGVYLFVRFDLRRIFIWKGPKSPVRKRFISSRVGSKLQEESSQVGMHLKIVSVDAGDEPIEFLRAFNTNPYEIKEGEKLEDMYYIRNDERRKMEEEKLAKELEQKSGKKKEYWSPILEEEKRMKQMQEAKEKAASTAQEIATSLSSTPSKKKDFTPKVIKKAPTSRARDSFSPNKKKSGPNRSEEEEHAILDLILTHDCPENLERLNIIIGTSLFSPNKTISSVFGKTVEEIQWDRVGQIPDGNIDIDTHMLRAYCKNNQVEGLELFKTKTDTNQESTEETPVKDTTEKNKTKKKTSKKRTLKAIPKGN</sequence>
<evidence type="ECO:0000313" key="2">
    <source>
        <dbReference type="EMBL" id="UYP44381.1"/>
    </source>
</evidence>
<reference evidence="2" key="1">
    <citation type="submission" date="2022-09" db="EMBL/GenBank/DDBJ databases">
        <title>Actin cytoskeleton and complex cell architecture in an #Asgard archaeon.</title>
        <authorList>
            <person name="Ponce Toledo R.I."/>
            <person name="Schleper C."/>
            <person name="Rodrigues Oliveira T."/>
            <person name="Wollweber F."/>
            <person name="Xu J."/>
            <person name="Rittmann S."/>
            <person name="Klingl A."/>
            <person name="Pilhofer M."/>
        </authorList>
    </citation>
    <scope>NUCLEOTIDE SEQUENCE</scope>
    <source>
        <strain evidence="2">B-35</strain>
    </source>
</reference>
<evidence type="ECO:0000256" key="1">
    <source>
        <dbReference type="SAM" id="MobiDB-lite"/>
    </source>
</evidence>
<protein>
    <recommendedName>
        <fullName evidence="4">Gelsolin-like domain-containing protein</fullName>
    </recommendedName>
</protein>
<feature type="region of interest" description="Disordered" evidence="1">
    <location>
        <begin position="308"/>
        <end position="346"/>
    </location>
</feature>
<keyword evidence="3" id="KW-1185">Reference proteome</keyword>
<feature type="compositionally biased region" description="Basic and acidic residues" evidence="1">
    <location>
        <begin position="160"/>
        <end position="170"/>
    </location>
</feature>
<gene>
    <name evidence="2" type="ORF">NEF87_000666</name>
</gene>
<evidence type="ECO:0000313" key="3">
    <source>
        <dbReference type="Proteomes" id="UP001208689"/>
    </source>
</evidence>
<feature type="compositionally biased region" description="Polar residues" evidence="1">
    <location>
        <begin position="172"/>
        <end position="185"/>
    </location>
</feature>
<feature type="region of interest" description="Disordered" evidence="1">
    <location>
        <begin position="160"/>
        <end position="221"/>
    </location>
</feature>
<dbReference type="EMBL" id="CP104013">
    <property type="protein sequence ID" value="UYP44381.1"/>
    <property type="molecule type" value="Genomic_DNA"/>
</dbReference>
<feature type="compositionally biased region" description="Basic residues" evidence="1">
    <location>
        <begin position="328"/>
        <end position="339"/>
    </location>
</feature>